<proteinExistence type="inferred from homology"/>
<comment type="caution">
    <text evidence="6">The sequence shown here is derived from an EMBL/GenBank/DDBJ whole genome shotgun (WGS) entry which is preliminary data.</text>
</comment>
<organism evidence="6 7">
    <name type="scientific">Sphaerotilus mobilis</name>
    <dbReference type="NCBI Taxonomy" id="47994"/>
    <lineage>
        <taxon>Bacteria</taxon>
        <taxon>Pseudomonadati</taxon>
        <taxon>Pseudomonadota</taxon>
        <taxon>Betaproteobacteria</taxon>
        <taxon>Burkholderiales</taxon>
        <taxon>Sphaerotilaceae</taxon>
        <taxon>Sphaerotilus</taxon>
    </lineage>
</organism>
<dbReference type="InterPro" id="IPR049784">
    <property type="entry name" value="ChvE-like"/>
</dbReference>
<dbReference type="InterPro" id="IPR028082">
    <property type="entry name" value="Peripla_BP_I"/>
</dbReference>
<dbReference type="InterPro" id="IPR025997">
    <property type="entry name" value="SBP_2_dom"/>
</dbReference>
<evidence type="ECO:0000256" key="4">
    <source>
        <dbReference type="SAM" id="SignalP"/>
    </source>
</evidence>
<dbReference type="Gene3D" id="3.40.50.2300">
    <property type="match status" value="2"/>
</dbReference>
<dbReference type="AlphaFoldDB" id="A0A4Q7LR72"/>
<dbReference type="EMBL" id="SGWV01000008">
    <property type="protein sequence ID" value="RZS56672.1"/>
    <property type="molecule type" value="Genomic_DNA"/>
</dbReference>
<dbReference type="InterPro" id="IPR050555">
    <property type="entry name" value="Bact_Solute-Bind_Prot2"/>
</dbReference>
<reference evidence="6 7" key="1">
    <citation type="submission" date="2019-02" db="EMBL/GenBank/DDBJ databases">
        <title>Genomic Encyclopedia of Type Strains, Phase IV (KMG-IV): sequencing the most valuable type-strain genomes for metagenomic binning, comparative biology and taxonomic classification.</title>
        <authorList>
            <person name="Goeker M."/>
        </authorList>
    </citation>
    <scope>NUCLEOTIDE SEQUENCE [LARGE SCALE GENOMIC DNA]</scope>
    <source>
        <strain evidence="6 7">DSM 10617</strain>
    </source>
</reference>
<evidence type="ECO:0000313" key="6">
    <source>
        <dbReference type="EMBL" id="RZS56672.1"/>
    </source>
</evidence>
<dbReference type="Proteomes" id="UP000293433">
    <property type="component" value="Unassembled WGS sequence"/>
</dbReference>
<dbReference type="PANTHER" id="PTHR30036">
    <property type="entry name" value="D-XYLOSE-BINDING PERIPLASMIC PROTEIN"/>
    <property type="match status" value="1"/>
</dbReference>
<dbReference type="GO" id="GO:0030288">
    <property type="term" value="C:outer membrane-bounded periplasmic space"/>
    <property type="evidence" value="ECO:0007669"/>
    <property type="project" value="TreeGrafter"/>
</dbReference>
<evidence type="ECO:0000259" key="5">
    <source>
        <dbReference type="Pfam" id="PF13407"/>
    </source>
</evidence>
<dbReference type="PANTHER" id="PTHR30036:SF1">
    <property type="entry name" value="D-XYLOSE-BINDING PERIPLASMIC PROTEIN"/>
    <property type="match status" value="1"/>
</dbReference>
<dbReference type="SUPFAM" id="SSF53822">
    <property type="entry name" value="Periplasmic binding protein-like I"/>
    <property type="match status" value="1"/>
</dbReference>
<dbReference type="OrthoDB" id="9773673at2"/>
<evidence type="ECO:0000313" key="7">
    <source>
        <dbReference type="Proteomes" id="UP000293433"/>
    </source>
</evidence>
<keyword evidence="7" id="KW-1185">Reference proteome</keyword>
<dbReference type="CDD" id="cd19994">
    <property type="entry name" value="PBP1_ChvE"/>
    <property type="match status" value="1"/>
</dbReference>
<dbReference type="NCBIfam" id="NF040907">
    <property type="entry name" value="ChvE"/>
    <property type="match status" value="1"/>
</dbReference>
<evidence type="ECO:0000256" key="3">
    <source>
        <dbReference type="ARBA" id="ARBA00022729"/>
    </source>
</evidence>
<accession>A0A4Q7LR72</accession>
<protein>
    <submittedName>
        <fullName evidence="6">Multiple monosaccharide-binding protein</fullName>
    </submittedName>
</protein>
<feature type="chain" id="PRO_5020981197" evidence="4">
    <location>
        <begin position="25"/>
        <end position="354"/>
    </location>
</feature>
<comment type="subcellular location">
    <subcellularLocation>
        <location evidence="1">Periplasm</location>
    </subcellularLocation>
</comment>
<comment type="similarity">
    <text evidence="2">Belongs to the bacterial solute-binding protein 2 family.</text>
</comment>
<feature type="domain" description="Periplasmic binding protein" evidence="5">
    <location>
        <begin position="30"/>
        <end position="307"/>
    </location>
</feature>
<gene>
    <name evidence="6" type="ORF">EV685_1221</name>
</gene>
<name>A0A4Q7LR72_9BURK</name>
<dbReference type="GO" id="GO:0030246">
    <property type="term" value="F:carbohydrate binding"/>
    <property type="evidence" value="ECO:0007669"/>
    <property type="project" value="TreeGrafter"/>
</dbReference>
<sequence>MNTFKSLAAAIAFGLLGAALPALAQDKGTVGIAMPTKSSARWIADGDNMVKVLKERGYKTDLQYAEDDIPNQLAQIENMVTKGVKVLVIASIDGTTLTKVLQSAADKGIKVIAYDRLIKGSKNVDYYATFDNFQVGVLQAGSIVDKLGLKQGKGPFNIELFGGSPDDNNAFFFYDGGMSVLKPYIDSGKLVVRSKQMGMDKVGTLRWDGAVAQARMDNLLSAFYGNAKVDAVLSPYDGLSIGILSSLKGVGYCSAKQPCPVVSGQDAEVPSVKSILRNEQYSTVFKDTRELAKVAANMVDAVMAGKQPEVNDTKTYNNGIKVVPSYLLKPVSVDASNWKKVLIDSGYYKESQVR</sequence>
<dbReference type="RefSeq" id="WP_130481118.1">
    <property type="nucleotide sequence ID" value="NZ_SGWV01000008.1"/>
</dbReference>
<dbReference type="Pfam" id="PF13407">
    <property type="entry name" value="Peripla_BP_4"/>
    <property type="match status" value="1"/>
</dbReference>
<feature type="signal peptide" evidence="4">
    <location>
        <begin position="1"/>
        <end position="24"/>
    </location>
</feature>
<evidence type="ECO:0000256" key="1">
    <source>
        <dbReference type="ARBA" id="ARBA00004418"/>
    </source>
</evidence>
<evidence type="ECO:0000256" key="2">
    <source>
        <dbReference type="ARBA" id="ARBA00007639"/>
    </source>
</evidence>
<keyword evidence="3 4" id="KW-0732">Signal</keyword>